<comment type="caution">
    <text evidence="2">The sequence shown here is derived from an EMBL/GenBank/DDBJ whole genome shotgun (WGS) entry which is preliminary data.</text>
</comment>
<keyword evidence="1" id="KW-1133">Transmembrane helix</keyword>
<evidence type="ECO:0000256" key="1">
    <source>
        <dbReference type="SAM" id="Phobius"/>
    </source>
</evidence>
<gene>
    <name evidence="2" type="ORF">FQY79_04390</name>
</gene>
<organism evidence="2 3">
    <name type="scientific">Luteimonas wenzhouensis</name>
    <dbReference type="NCBI Taxonomy" id="2599615"/>
    <lineage>
        <taxon>Bacteria</taxon>
        <taxon>Pseudomonadati</taxon>
        <taxon>Pseudomonadota</taxon>
        <taxon>Gammaproteobacteria</taxon>
        <taxon>Lysobacterales</taxon>
        <taxon>Lysobacteraceae</taxon>
        <taxon>Luteimonas</taxon>
    </lineage>
</organism>
<evidence type="ECO:0000313" key="2">
    <source>
        <dbReference type="EMBL" id="TWT20581.1"/>
    </source>
</evidence>
<evidence type="ECO:0000313" key="3">
    <source>
        <dbReference type="Proteomes" id="UP000315949"/>
    </source>
</evidence>
<dbReference type="RefSeq" id="WP_146311179.1">
    <property type="nucleotide sequence ID" value="NZ_VOHE01000002.1"/>
</dbReference>
<keyword evidence="1" id="KW-0812">Transmembrane</keyword>
<feature type="transmembrane region" description="Helical" evidence="1">
    <location>
        <begin position="57"/>
        <end position="78"/>
    </location>
</feature>
<dbReference type="EMBL" id="VOHE01000002">
    <property type="protein sequence ID" value="TWT20581.1"/>
    <property type="molecule type" value="Genomic_DNA"/>
</dbReference>
<feature type="transmembrane region" description="Helical" evidence="1">
    <location>
        <begin position="85"/>
        <end position="103"/>
    </location>
</feature>
<feature type="transmembrane region" description="Helical" evidence="1">
    <location>
        <begin position="109"/>
        <end position="130"/>
    </location>
</feature>
<keyword evidence="1" id="KW-0472">Membrane</keyword>
<proteinExistence type="predicted"/>
<dbReference type="OrthoDB" id="893761at2"/>
<accession>A0A5C5U2I2</accession>
<reference evidence="2 3" key="1">
    <citation type="submission" date="2019-07" db="EMBL/GenBank/DDBJ databases">
        <title>Luteimonas sp. YD-1 nov., isolated from acidic soil.</title>
        <authorList>
            <person name="Zhou J."/>
        </authorList>
    </citation>
    <scope>NUCLEOTIDE SEQUENCE [LARGE SCALE GENOMIC DNA]</scope>
    <source>
        <strain evidence="2 3">YD-1</strain>
    </source>
</reference>
<name>A0A5C5U2I2_9GAMM</name>
<dbReference type="Proteomes" id="UP000315949">
    <property type="component" value="Unassembled WGS sequence"/>
</dbReference>
<dbReference type="AlphaFoldDB" id="A0A5C5U2I2"/>
<sequence>MIRTVVAVVLGLVVALATVLLVEYLGMSLFPLPPGIDLDREEDLARLVASATLGKKLWILMAWTLASFVGAAVAARVARRHPTGAALCVGGLIVAGVLLNAALLPHPAWMTVAGVLLPVPAAWLAARLAAGRRAPPPA</sequence>
<keyword evidence="3" id="KW-1185">Reference proteome</keyword>
<protein>
    <submittedName>
        <fullName evidence="2">Uncharacterized protein</fullName>
    </submittedName>
</protein>